<keyword evidence="9 11" id="KW-0472">Membrane</keyword>
<evidence type="ECO:0000256" key="10">
    <source>
        <dbReference type="SAM" id="MobiDB-lite"/>
    </source>
</evidence>
<dbReference type="EMBL" id="JBFOLK010000001">
    <property type="protein sequence ID" value="KAL2540547.1"/>
    <property type="molecule type" value="Genomic_DNA"/>
</dbReference>
<dbReference type="InterPro" id="IPR004316">
    <property type="entry name" value="SWEET_rpt"/>
</dbReference>
<sequence>MKYSLLILTSSLYSSSTKNFTLHLKNMALLTAAHMAWTFGILEGHKRVTIVGWICSAFSVSVFAAPLSIMRQVIKTKSVEYMPFPLSLCLTLCAIMWFFYGLLIKDFYIAAPNVLGFIFGIAQMVLYGIYKGRKQHDTSTIGNLKSQDQSQNSSTLEIADVVDHNHGQAHRGTDLDPNEASRTQHASATDSIV</sequence>
<evidence type="ECO:0000256" key="9">
    <source>
        <dbReference type="ARBA" id="ARBA00023136"/>
    </source>
</evidence>
<feature type="transmembrane region" description="Helical" evidence="11">
    <location>
        <begin position="109"/>
        <end position="130"/>
    </location>
</feature>
<evidence type="ECO:0000256" key="1">
    <source>
        <dbReference type="ARBA" id="ARBA00004651"/>
    </source>
</evidence>
<gene>
    <name evidence="12" type="ORF">Adt_01525</name>
</gene>
<dbReference type="Pfam" id="PF03083">
    <property type="entry name" value="MtN3_slv"/>
    <property type="match status" value="1"/>
</dbReference>
<evidence type="ECO:0000256" key="2">
    <source>
        <dbReference type="ARBA" id="ARBA00007809"/>
    </source>
</evidence>
<dbReference type="AlphaFoldDB" id="A0ABD1VTF4"/>
<evidence type="ECO:0000256" key="11">
    <source>
        <dbReference type="SAM" id="Phobius"/>
    </source>
</evidence>
<keyword evidence="7" id="KW-0677">Repeat</keyword>
<keyword evidence="5 12" id="KW-0762">Sugar transport</keyword>
<keyword evidence="4" id="KW-1003">Cell membrane</keyword>
<proteinExistence type="inferred from homology"/>
<evidence type="ECO:0000256" key="6">
    <source>
        <dbReference type="ARBA" id="ARBA00022692"/>
    </source>
</evidence>
<keyword evidence="8 11" id="KW-1133">Transmembrane helix</keyword>
<dbReference type="Proteomes" id="UP001604336">
    <property type="component" value="Unassembled WGS sequence"/>
</dbReference>
<keyword evidence="6 11" id="KW-0812">Transmembrane</keyword>
<feature type="transmembrane region" description="Helical" evidence="11">
    <location>
        <begin position="81"/>
        <end position="103"/>
    </location>
</feature>
<evidence type="ECO:0000256" key="8">
    <source>
        <dbReference type="ARBA" id="ARBA00022989"/>
    </source>
</evidence>
<evidence type="ECO:0000313" key="13">
    <source>
        <dbReference type="Proteomes" id="UP001604336"/>
    </source>
</evidence>
<feature type="region of interest" description="Disordered" evidence="10">
    <location>
        <begin position="167"/>
        <end position="193"/>
    </location>
</feature>
<comment type="caution">
    <text evidence="12">The sequence shown here is derived from an EMBL/GenBank/DDBJ whole genome shotgun (WGS) entry which is preliminary data.</text>
</comment>
<accession>A0ABD1VTF4</accession>
<feature type="transmembrane region" description="Helical" evidence="11">
    <location>
        <begin position="50"/>
        <end position="69"/>
    </location>
</feature>
<organism evidence="12 13">
    <name type="scientific">Abeliophyllum distichum</name>
    <dbReference type="NCBI Taxonomy" id="126358"/>
    <lineage>
        <taxon>Eukaryota</taxon>
        <taxon>Viridiplantae</taxon>
        <taxon>Streptophyta</taxon>
        <taxon>Embryophyta</taxon>
        <taxon>Tracheophyta</taxon>
        <taxon>Spermatophyta</taxon>
        <taxon>Magnoliopsida</taxon>
        <taxon>eudicotyledons</taxon>
        <taxon>Gunneridae</taxon>
        <taxon>Pentapetalae</taxon>
        <taxon>asterids</taxon>
        <taxon>lamiids</taxon>
        <taxon>Lamiales</taxon>
        <taxon>Oleaceae</taxon>
        <taxon>Forsythieae</taxon>
        <taxon>Abeliophyllum</taxon>
    </lineage>
</organism>
<comment type="similarity">
    <text evidence="2">Belongs to the SWEET sugar transporter family.</text>
</comment>
<dbReference type="GO" id="GO:0005886">
    <property type="term" value="C:plasma membrane"/>
    <property type="evidence" value="ECO:0007669"/>
    <property type="project" value="UniProtKB-SubCell"/>
</dbReference>
<evidence type="ECO:0000256" key="7">
    <source>
        <dbReference type="ARBA" id="ARBA00022737"/>
    </source>
</evidence>
<dbReference type="PANTHER" id="PTHR10791:SF157">
    <property type="entry name" value="BIDIRECTIONAL SUGAR TRANSPORTER SWEET"/>
    <property type="match status" value="1"/>
</dbReference>
<evidence type="ECO:0000313" key="12">
    <source>
        <dbReference type="EMBL" id="KAL2540547.1"/>
    </source>
</evidence>
<keyword evidence="13" id="KW-1185">Reference proteome</keyword>
<dbReference type="InterPro" id="IPR047664">
    <property type="entry name" value="SWEET"/>
</dbReference>
<evidence type="ECO:0000256" key="4">
    <source>
        <dbReference type="ARBA" id="ARBA00022475"/>
    </source>
</evidence>
<protein>
    <submittedName>
        <fullName evidence="12">Bidirectional sugar transporter SWEET9</fullName>
    </submittedName>
</protein>
<evidence type="ECO:0000256" key="5">
    <source>
        <dbReference type="ARBA" id="ARBA00022597"/>
    </source>
</evidence>
<comment type="subcellular location">
    <subcellularLocation>
        <location evidence="1">Cell membrane</location>
        <topology evidence="1">Multi-pass membrane protein</topology>
    </subcellularLocation>
</comment>
<dbReference type="Gene3D" id="1.20.1280.290">
    <property type="match status" value="1"/>
</dbReference>
<reference evidence="13" key="1">
    <citation type="submission" date="2024-07" db="EMBL/GenBank/DDBJ databases">
        <title>Two chromosome-level genome assemblies of Korean endemic species Abeliophyllum distichum and Forsythia ovata (Oleaceae).</title>
        <authorList>
            <person name="Jang H."/>
        </authorList>
    </citation>
    <scope>NUCLEOTIDE SEQUENCE [LARGE SCALE GENOMIC DNA]</scope>
</reference>
<keyword evidence="3" id="KW-0813">Transport</keyword>
<name>A0ABD1VTF4_9LAMI</name>
<dbReference type="PANTHER" id="PTHR10791">
    <property type="entry name" value="RAG1-ACTIVATING PROTEIN 1"/>
    <property type="match status" value="1"/>
</dbReference>
<dbReference type="FunFam" id="1.20.1280.290:FF:000003">
    <property type="entry name" value="Bidirectional sugar transporter SWEET"/>
    <property type="match status" value="1"/>
</dbReference>
<feature type="compositionally biased region" description="Polar residues" evidence="10">
    <location>
        <begin position="180"/>
        <end position="193"/>
    </location>
</feature>
<evidence type="ECO:0000256" key="3">
    <source>
        <dbReference type="ARBA" id="ARBA00022448"/>
    </source>
</evidence>